<protein>
    <submittedName>
        <fullName evidence="1">Uncharacterized protein</fullName>
    </submittedName>
</protein>
<evidence type="ECO:0000313" key="1">
    <source>
        <dbReference type="EMBL" id="GBP15537.1"/>
    </source>
</evidence>
<reference evidence="1 2" key="1">
    <citation type="journal article" date="2019" name="Commun. Biol.">
        <title>The bagworm genome reveals a unique fibroin gene that provides high tensile strength.</title>
        <authorList>
            <person name="Kono N."/>
            <person name="Nakamura H."/>
            <person name="Ohtoshi R."/>
            <person name="Tomita M."/>
            <person name="Numata K."/>
            <person name="Arakawa K."/>
        </authorList>
    </citation>
    <scope>NUCLEOTIDE SEQUENCE [LARGE SCALE GENOMIC DNA]</scope>
</reference>
<organism evidence="1 2">
    <name type="scientific">Eumeta variegata</name>
    <name type="common">Bagworm moth</name>
    <name type="synonym">Eumeta japonica</name>
    <dbReference type="NCBI Taxonomy" id="151549"/>
    <lineage>
        <taxon>Eukaryota</taxon>
        <taxon>Metazoa</taxon>
        <taxon>Ecdysozoa</taxon>
        <taxon>Arthropoda</taxon>
        <taxon>Hexapoda</taxon>
        <taxon>Insecta</taxon>
        <taxon>Pterygota</taxon>
        <taxon>Neoptera</taxon>
        <taxon>Endopterygota</taxon>
        <taxon>Lepidoptera</taxon>
        <taxon>Glossata</taxon>
        <taxon>Ditrysia</taxon>
        <taxon>Tineoidea</taxon>
        <taxon>Psychidae</taxon>
        <taxon>Oiketicinae</taxon>
        <taxon>Eumeta</taxon>
    </lineage>
</organism>
<proteinExistence type="predicted"/>
<dbReference type="EMBL" id="BGZK01000072">
    <property type="protein sequence ID" value="GBP15537.1"/>
    <property type="molecule type" value="Genomic_DNA"/>
</dbReference>
<evidence type="ECO:0000313" key="2">
    <source>
        <dbReference type="Proteomes" id="UP000299102"/>
    </source>
</evidence>
<comment type="caution">
    <text evidence="1">The sequence shown here is derived from an EMBL/GenBank/DDBJ whole genome shotgun (WGS) entry which is preliminary data.</text>
</comment>
<dbReference type="Proteomes" id="UP000299102">
    <property type="component" value="Unassembled WGS sequence"/>
</dbReference>
<dbReference type="AlphaFoldDB" id="A0A4C1TNU2"/>
<keyword evidence="2" id="KW-1185">Reference proteome</keyword>
<name>A0A4C1TNU2_EUMVA</name>
<sequence>MTEHKAFSLCYNFYQSTPTASRDKELRSNCKDSIIIIKLSVQAFLEVEASGRAGAADAPMVSDAPTSDCQHSYAVQTFVQTFAVYNKSFTTPAVAIRRPHTAKSVRIFGTRGTAFACTCASNHRRSFQYPRTVRESSDGLLSRASDILFLPNSSGGLLRKDIWWRTATPLELRVFMDSGDHLLTLQRSHYPLTLKHAI</sequence>
<accession>A0A4C1TNU2</accession>
<gene>
    <name evidence="1" type="ORF">EVAR_9313_1</name>
</gene>